<evidence type="ECO:0000256" key="7">
    <source>
        <dbReference type="ARBA" id="ARBA00034125"/>
    </source>
</evidence>
<evidence type="ECO:0000256" key="8">
    <source>
        <dbReference type="SAM" id="Phobius"/>
    </source>
</evidence>
<keyword evidence="5 8" id="KW-1133">Transmembrane helix</keyword>
<gene>
    <name evidence="10" type="ORF">H1164_13310</name>
</gene>
<evidence type="ECO:0000256" key="6">
    <source>
        <dbReference type="ARBA" id="ARBA00023136"/>
    </source>
</evidence>
<evidence type="ECO:0000256" key="2">
    <source>
        <dbReference type="ARBA" id="ARBA00022475"/>
    </source>
</evidence>
<evidence type="ECO:0000259" key="9">
    <source>
        <dbReference type="Pfam" id="PF12821"/>
    </source>
</evidence>
<feature type="transmembrane region" description="Helical" evidence="8">
    <location>
        <begin position="78"/>
        <end position="96"/>
    </location>
</feature>
<evidence type="ECO:0000256" key="1">
    <source>
        <dbReference type="ARBA" id="ARBA00004651"/>
    </source>
</evidence>
<keyword evidence="11" id="KW-1185">Reference proteome</keyword>
<dbReference type="GO" id="GO:0005886">
    <property type="term" value="C:plasma membrane"/>
    <property type="evidence" value="ECO:0007669"/>
    <property type="project" value="UniProtKB-SubCell"/>
</dbReference>
<feature type="domain" description="Threonine/Serine exporter ThrE" evidence="9">
    <location>
        <begin position="5"/>
        <end position="130"/>
    </location>
</feature>
<dbReference type="EMBL" id="JACEIP010000023">
    <property type="protein sequence ID" value="MBA4543866.1"/>
    <property type="molecule type" value="Genomic_DNA"/>
</dbReference>
<dbReference type="PANTHER" id="PTHR34390:SF1">
    <property type="entry name" value="SUCCINATE TRANSPORTER SUBUNIT YJJB-RELATED"/>
    <property type="match status" value="1"/>
</dbReference>
<feature type="transmembrane region" description="Helical" evidence="8">
    <location>
        <begin position="26"/>
        <end position="43"/>
    </location>
</feature>
<evidence type="ECO:0000313" key="11">
    <source>
        <dbReference type="Proteomes" id="UP000530514"/>
    </source>
</evidence>
<dbReference type="OrthoDB" id="9810047at2"/>
<dbReference type="InterPro" id="IPR024528">
    <property type="entry name" value="ThrE_2"/>
</dbReference>
<dbReference type="GO" id="GO:0015744">
    <property type="term" value="P:succinate transport"/>
    <property type="evidence" value="ECO:0007669"/>
    <property type="project" value="TreeGrafter"/>
</dbReference>
<feature type="transmembrane region" description="Helical" evidence="8">
    <location>
        <begin position="117"/>
        <end position="138"/>
    </location>
</feature>
<evidence type="ECO:0000256" key="3">
    <source>
        <dbReference type="ARBA" id="ARBA00022519"/>
    </source>
</evidence>
<dbReference type="PANTHER" id="PTHR34390">
    <property type="entry name" value="UPF0442 PROTEIN YJJB-RELATED"/>
    <property type="match status" value="1"/>
</dbReference>
<dbReference type="Proteomes" id="UP000530514">
    <property type="component" value="Unassembled WGS sequence"/>
</dbReference>
<feature type="transmembrane region" description="Helical" evidence="8">
    <location>
        <begin position="50"/>
        <end position="72"/>
    </location>
</feature>
<dbReference type="AlphaFoldDB" id="A0A7W1XC30"/>
<keyword evidence="4 8" id="KW-0812">Transmembrane</keyword>
<dbReference type="RefSeq" id="WP_033102276.1">
    <property type="nucleotide sequence ID" value="NZ_JACEIP010000023.1"/>
</dbReference>
<evidence type="ECO:0000256" key="4">
    <source>
        <dbReference type="ARBA" id="ARBA00022692"/>
    </source>
</evidence>
<evidence type="ECO:0000313" key="10">
    <source>
        <dbReference type="EMBL" id="MBA4543866.1"/>
    </source>
</evidence>
<comment type="subcellular location">
    <subcellularLocation>
        <location evidence="1">Cell membrane</location>
        <topology evidence="1">Multi-pass membrane protein</topology>
    </subcellularLocation>
</comment>
<reference evidence="10 11" key="1">
    <citation type="submission" date="2020-07" db="EMBL/GenBank/DDBJ databases">
        <authorList>
            <person name="Feng H."/>
        </authorList>
    </citation>
    <scope>NUCLEOTIDE SEQUENCE [LARGE SCALE GENOMIC DNA]</scope>
    <source>
        <strain evidence="11">s-11</strain>
    </source>
</reference>
<evidence type="ECO:0000256" key="5">
    <source>
        <dbReference type="ARBA" id="ARBA00022989"/>
    </source>
</evidence>
<keyword evidence="6 8" id="KW-0472">Membrane</keyword>
<keyword evidence="3" id="KW-0997">Cell inner membrane</keyword>
<proteinExistence type="inferred from homology"/>
<keyword evidence="2" id="KW-1003">Cell membrane</keyword>
<name>A0A7W1XC30_9BACL</name>
<organism evidence="10 11">
    <name type="scientific">Thermoactinomyces daqus</name>
    <dbReference type="NCBI Taxonomy" id="1329516"/>
    <lineage>
        <taxon>Bacteria</taxon>
        <taxon>Bacillati</taxon>
        <taxon>Bacillota</taxon>
        <taxon>Bacilli</taxon>
        <taxon>Bacillales</taxon>
        <taxon>Thermoactinomycetaceae</taxon>
        <taxon>Thermoactinomyces</taxon>
    </lineage>
</organism>
<comment type="similarity">
    <text evidence="7">Belongs to the ThrE exporter (TC 2.A.79) family.</text>
</comment>
<protein>
    <submittedName>
        <fullName evidence="10">Threonine/serine exporter family protein</fullName>
    </submittedName>
</protein>
<dbReference type="InterPro" id="IPR050539">
    <property type="entry name" value="ThrE_Dicarb/AminoAcid_Exp"/>
</dbReference>
<sequence>MIVAFLVSFMASAGFGILFNAPKKALVPGGLIGAIGWVLYMGLSSRNHLAQVFATVVASFAVTAISQCLARIYRMPVLAFNVSGIIPLVPGGIAYHTMRQLVESNYIAAIQSASQTFLISGAIAFGLGLGGTIIPIMINKWWPVAKQK</sequence>
<comment type="caution">
    <text evidence="10">The sequence shown here is derived from an EMBL/GenBank/DDBJ whole genome shotgun (WGS) entry which is preliminary data.</text>
</comment>
<dbReference type="Pfam" id="PF12821">
    <property type="entry name" value="ThrE_2"/>
    <property type="match status" value="1"/>
</dbReference>
<accession>A0A7W1XC30</accession>